<evidence type="ECO:0000259" key="1">
    <source>
        <dbReference type="Pfam" id="PF17921"/>
    </source>
</evidence>
<dbReference type="FunFam" id="3.30.70.270:FF:000020">
    <property type="entry name" value="Transposon Tf2-6 polyprotein-like Protein"/>
    <property type="match status" value="1"/>
</dbReference>
<dbReference type="InterPro" id="IPR041588">
    <property type="entry name" value="Integrase_H2C2"/>
</dbReference>
<organism evidence="2 3">
    <name type="scientific">Cardamine amara subsp. amara</name>
    <dbReference type="NCBI Taxonomy" id="228776"/>
    <lineage>
        <taxon>Eukaryota</taxon>
        <taxon>Viridiplantae</taxon>
        <taxon>Streptophyta</taxon>
        <taxon>Embryophyta</taxon>
        <taxon>Tracheophyta</taxon>
        <taxon>Spermatophyta</taxon>
        <taxon>Magnoliopsida</taxon>
        <taxon>eudicotyledons</taxon>
        <taxon>Gunneridae</taxon>
        <taxon>Pentapetalae</taxon>
        <taxon>rosids</taxon>
        <taxon>malvids</taxon>
        <taxon>Brassicales</taxon>
        <taxon>Brassicaceae</taxon>
        <taxon>Cardamineae</taxon>
        <taxon>Cardamine</taxon>
    </lineage>
</organism>
<dbReference type="Proteomes" id="UP001558713">
    <property type="component" value="Unassembled WGS sequence"/>
</dbReference>
<evidence type="ECO:0000313" key="2">
    <source>
        <dbReference type="EMBL" id="KAL1199579.1"/>
    </source>
</evidence>
<proteinExistence type="predicted"/>
<dbReference type="PANTHER" id="PTHR37984">
    <property type="entry name" value="PROTEIN CBG26694"/>
    <property type="match status" value="1"/>
</dbReference>
<dbReference type="SUPFAM" id="SSF56672">
    <property type="entry name" value="DNA/RNA polymerases"/>
    <property type="match status" value="1"/>
</dbReference>
<dbReference type="EMBL" id="JBANAX010000639">
    <property type="protein sequence ID" value="KAL1199579.1"/>
    <property type="molecule type" value="Genomic_DNA"/>
</dbReference>
<keyword evidence="3" id="KW-1185">Reference proteome</keyword>
<dbReference type="Pfam" id="PF17921">
    <property type="entry name" value="Integrase_H2C2"/>
    <property type="match status" value="1"/>
</dbReference>
<comment type="caution">
    <text evidence="2">The sequence shown here is derived from an EMBL/GenBank/DDBJ whole genome shotgun (WGS) entry which is preliminary data.</text>
</comment>
<name>A0ABD0ZYF4_CARAN</name>
<reference evidence="2 3" key="1">
    <citation type="submission" date="2024-04" db="EMBL/GenBank/DDBJ databases">
        <title>Genome assembly C_amara_ONT_v2.</title>
        <authorList>
            <person name="Yant L."/>
            <person name="Moore C."/>
            <person name="Slenker M."/>
        </authorList>
    </citation>
    <scope>NUCLEOTIDE SEQUENCE [LARGE SCALE GENOMIC DNA]</scope>
    <source>
        <tissue evidence="2">Leaf</tissue>
    </source>
</reference>
<dbReference type="Gene3D" id="3.30.70.270">
    <property type="match status" value="2"/>
</dbReference>
<dbReference type="PANTHER" id="PTHR37984:SF5">
    <property type="entry name" value="PROTEIN NYNRIN-LIKE"/>
    <property type="match status" value="1"/>
</dbReference>
<protein>
    <submittedName>
        <fullName evidence="2">Mitochondrial protein</fullName>
    </submittedName>
</protein>
<gene>
    <name evidence="2" type="ORF">V5N11_019521</name>
</gene>
<evidence type="ECO:0000313" key="3">
    <source>
        <dbReference type="Proteomes" id="UP001558713"/>
    </source>
</evidence>
<feature type="domain" description="Integrase zinc-binding" evidence="1">
    <location>
        <begin position="358"/>
        <end position="412"/>
    </location>
</feature>
<dbReference type="InterPro" id="IPR050951">
    <property type="entry name" value="Retrovirus_Pol_polyprotein"/>
</dbReference>
<accession>A0ABD0ZYF4</accession>
<dbReference type="InterPro" id="IPR043502">
    <property type="entry name" value="DNA/RNA_pol_sf"/>
</dbReference>
<dbReference type="Gene3D" id="1.10.340.70">
    <property type="match status" value="1"/>
</dbReference>
<sequence>MLIFTNMIEDFMEVFMDDFSVYGSSFKDCLENLCLVLKRCEEKNLVLNWEKCHFMVRDGIVLGHRVSEAGIEVDCAKIEVMMSLQPPNCVKGVRSFLGHAGFYRRFIKDFSKIARPLTSLLCKDAKFEFTPDYLAAFEHIKKPLISTPVVQPPDWDLPFEKKDVKPQLLRWILLLQEFDIEVGDKKDVENGVADHFSSIKVDDDIPIDDFLLEENVYYVETRISNSDTTKDEPVGICVDRHNQDASVDADAGFHELVSGARVDRCTPSVSIDAGKIYRQAPSFIPTVRHVECMRIGSTPNTPWYADIANYLAADVQPNHLKQYAKKRFFRELRRYFWDEPYLYKHCSDGMYRRSVAETEVAEILFHCHGSEYAGHFATFKTVAKVLQAGFWWPTMFHDAHAFIARCDVCQRRGKISKRNEMPQNFILEVEVFD</sequence>
<dbReference type="AlphaFoldDB" id="A0ABD0ZYF4"/>
<dbReference type="InterPro" id="IPR043128">
    <property type="entry name" value="Rev_trsase/Diguanyl_cyclase"/>
</dbReference>